<keyword evidence="1" id="KW-0378">Hydrolase</keyword>
<comment type="pathway">
    <text evidence="1">Amino-acid biosynthesis; ergothioneine biosynthesis.</text>
</comment>
<dbReference type="CDD" id="cd01908">
    <property type="entry name" value="YafJ"/>
    <property type="match status" value="1"/>
</dbReference>
<evidence type="ECO:0000313" key="4">
    <source>
        <dbReference type="Proteomes" id="UP001595696"/>
    </source>
</evidence>
<organism evidence="3 4">
    <name type="scientific">Nocardia jiangsuensis</name>
    <dbReference type="NCBI Taxonomy" id="1691563"/>
    <lineage>
        <taxon>Bacteria</taxon>
        <taxon>Bacillati</taxon>
        <taxon>Actinomycetota</taxon>
        <taxon>Actinomycetes</taxon>
        <taxon>Mycobacteriales</taxon>
        <taxon>Nocardiaceae</taxon>
        <taxon>Nocardia</taxon>
    </lineage>
</organism>
<dbReference type="InterPro" id="IPR017808">
    <property type="entry name" value="EgtC"/>
</dbReference>
<evidence type="ECO:0000259" key="2">
    <source>
        <dbReference type="PROSITE" id="PS51278"/>
    </source>
</evidence>
<dbReference type="Proteomes" id="UP001595696">
    <property type="component" value="Unassembled WGS sequence"/>
</dbReference>
<name>A0ABV8DKK8_9NOCA</name>
<dbReference type="InterPro" id="IPR052373">
    <property type="entry name" value="Gamma-glu_amide_hydrolase"/>
</dbReference>
<dbReference type="EMBL" id="JBHSAX010000002">
    <property type="protein sequence ID" value="MFC3960526.1"/>
    <property type="molecule type" value="Genomic_DNA"/>
</dbReference>
<proteinExistence type="inferred from homology"/>
<dbReference type="PANTHER" id="PTHR43187:SF2">
    <property type="entry name" value="GAMMA-GLUTAMYL-HERCYNYLCYSTEINE SULFOXIDE HYDROLASE"/>
    <property type="match status" value="1"/>
</dbReference>
<reference evidence="4" key="1">
    <citation type="journal article" date="2019" name="Int. J. Syst. Evol. Microbiol.">
        <title>The Global Catalogue of Microorganisms (GCM) 10K type strain sequencing project: providing services to taxonomists for standard genome sequencing and annotation.</title>
        <authorList>
            <consortium name="The Broad Institute Genomics Platform"/>
            <consortium name="The Broad Institute Genome Sequencing Center for Infectious Disease"/>
            <person name="Wu L."/>
            <person name="Ma J."/>
        </authorList>
    </citation>
    <scope>NUCLEOTIDE SEQUENCE [LARGE SCALE GENOMIC DNA]</scope>
    <source>
        <strain evidence="4">CGMCC 4.7330</strain>
    </source>
</reference>
<dbReference type="HAMAP" id="MF_02036">
    <property type="entry name" value="EgtC"/>
    <property type="match status" value="1"/>
</dbReference>
<dbReference type="InterPro" id="IPR032889">
    <property type="entry name" value="EgtC_Actinobacteria"/>
</dbReference>
<dbReference type="InterPro" id="IPR017932">
    <property type="entry name" value="GATase_2_dom"/>
</dbReference>
<dbReference type="PROSITE" id="PS51278">
    <property type="entry name" value="GATASE_TYPE_2"/>
    <property type="match status" value="1"/>
</dbReference>
<dbReference type="EC" id="3.5.1.118" evidence="1"/>
<dbReference type="InterPro" id="IPR029055">
    <property type="entry name" value="Ntn_hydrolases_N"/>
</dbReference>
<comment type="function">
    <text evidence="1">Catalyzes the hydrolysis of the gamma-glutamyl amide bond of hercynyl-gamma-L-glutamyl-L-cysteine sulfoxide to produce hercynylcysteine sulfoxide, a step in the biosynthesis pathway of ergothioneine.</text>
</comment>
<gene>
    <name evidence="1 3" type="primary">egtC</name>
    <name evidence="3" type="ORF">ACFO0B_00820</name>
</gene>
<dbReference type="SUPFAM" id="SSF56235">
    <property type="entry name" value="N-terminal nucleophile aminohydrolases (Ntn hydrolases)"/>
    <property type="match status" value="1"/>
</dbReference>
<dbReference type="PANTHER" id="PTHR43187">
    <property type="entry name" value="GLUTAMINE AMIDOTRANSFERASE DUG3-RELATED"/>
    <property type="match status" value="1"/>
</dbReference>
<dbReference type="NCBIfam" id="TIGR03442">
    <property type="entry name" value="ergothioneine biosynthesis protein EgtC"/>
    <property type="match status" value="1"/>
</dbReference>
<evidence type="ECO:0000313" key="3">
    <source>
        <dbReference type="EMBL" id="MFC3960526.1"/>
    </source>
</evidence>
<dbReference type="Gene3D" id="3.60.20.10">
    <property type="entry name" value="Glutamine Phosphoribosylpyrophosphate, subunit 1, domain 1"/>
    <property type="match status" value="1"/>
</dbReference>
<keyword evidence="4" id="KW-1185">Reference proteome</keyword>
<dbReference type="RefSeq" id="WP_378610297.1">
    <property type="nucleotide sequence ID" value="NZ_JBHSAX010000002.1"/>
</dbReference>
<evidence type="ECO:0000256" key="1">
    <source>
        <dbReference type="HAMAP-Rule" id="MF_02036"/>
    </source>
</evidence>
<sequence length="286" mass="29763">MCRHLGYVGPAVPVGTVLTRGPHSLRTQAWAPRDMRGGGTINADGFGVAWWRGPDSVPAGSAERGADAPVVTRYRNSAPIWTDPAVDEVLPQLGSTAVLAAVRSATVGTPIERTACAPFTGGRWAFSHNGVVPDWRLALSAALSDLDIAATTAGATRRFQTIDLLHAEAPTDAAALWVLLRGLLGAVEPGDPDGPATALRDLAAAVLGHAPDSRLTLLLGNGERLWATTVHHGMSALVTADSAVLASEPYDDDPGWQAVADHMLVTAAPGDLTVQPLLHSKEGAPR</sequence>
<comment type="caution">
    <text evidence="3">The sequence shown here is derived from an EMBL/GenBank/DDBJ whole genome shotgun (WGS) entry which is preliminary data.</text>
</comment>
<accession>A0ABV8DKK8</accession>
<protein>
    <recommendedName>
        <fullName evidence="1">Gamma-glutamyl-hercynylcysteine sulfoxide hydrolase</fullName>
        <ecNumber evidence="1">3.5.1.118</ecNumber>
    </recommendedName>
    <alternativeName>
        <fullName evidence="1">Gamma-glutamyl hercynylcysteine S-oxide hydrolase</fullName>
    </alternativeName>
</protein>
<keyword evidence="1" id="KW-0315">Glutamine amidotransferase</keyword>
<feature type="domain" description="Glutamine amidotransferase type-2" evidence="2">
    <location>
        <begin position="2"/>
        <end position="286"/>
    </location>
</feature>
<comment type="catalytic activity">
    <reaction evidence="1">
        <text>gamma-L-glutamyl-hercynylcysteine S-oxide + H2O = S-(hercyn-2-yl)-L-cysteine S-oxide + L-glutamate</text>
        <dbReference type="Rhea" id="RHEA:42684"/>
        <dbReference type="ChEBI" id="CHEBI:15377"/>
        <dbReference type="ChEBI" id="CHEBI:29985"/>
        <dbReference type="ChEBI" id="CHEBI:82703"/>
        <dbReference type="ChEBI" id="CHEBI:82706"/>
        <dbReference type="EC" id="3.5.1.118"/>
    </reaction>
</comment>